<keyword evidence="8 14" id="KW-0963">Cytoplasm</keyword>
<keyword evidence="9 14" id="KW-0540">Nuclease</keyword>
<sequence>MATPKNRVGEIGDIERRLWSYFKYIAGVDEAGRGALAGPVYAGAVILPPFSNITVKDSKMLKPEEREILFEKIKEEAVCWSYGFANVEEIERFGILKATLLAMKRAIDSLRVKPEYILVDGNISIPDLDIPQETVIKGDRYCLNVASASIVAKVLRDRYMRTLDEKYPDYGFGKHKGYATKEHREKIKSLGVLDIHRRRFRLL</sequence>
<dbReference type="InterPro" id="IPR012337">
    <property type="entry name" value="RNaseH-like_sf"/>
</dbReference>
<dbReference type="PANTHER" id="PTHR10954">
    <property type="entry name" value="RIBONUCLEASE H2 SUBUNIT A"/>
    <property type="match status" value="1"/>
</dbReference>
<proteinExistence type="inferred from homology"/>
<comment type="cofactor">
    <cofactor evidence="2">
        <name>Mg(2+)</name>
        <dbReference type="ChEBI" id="CHEBI:18420"/>
    </cofactor>
</comment>
<dbReference type="PROSITE" id="PS51975">
    <property type="entry name" value="RNASE_H_2"/>
    <property type="match status" value="1"/>
</dbReference>
<dbReference type="InterPro" id="IPR036397">
    <property type="entry name" value="RNaseH_sf"/>
</dbReference>
<evidence type="ECO:0000256" key="2">
    <source>
        <dbReference type="ARBA" id="ARBA00001946"/>
    </source>
</evidence>
<keyword evidence="11 14" id="KW-0255">Endonuclease</keyword>
<evidence type="ECO:0000256" key="8">
    <source>
        <dbReference type="ARBA" id="ARBA00022490"/>
    </source>
</evidence>
<dbReference type="GO" id="GO:0006298">
    <property type="term" value="P:mismatch repair"/>
    <property type="evidence" value="ECO:0007669"/>
    <property type="project" value="TreeGrafter"/>
</dbReference>
<evidence type="ECO:0000256" key="3">
    <source>
        <dbReference type="ARBA" id="ARBA00004065"/>
    </source>
</evidence>
<gene>
    <name evidence="14" type="primary">rnhB</name>
    <name evidence="18" type="ORF">ENW00_04535</name>
</gene>
<comment type="subcellular location">
    <subcellularLocation>
        <location evidence="4 14">Cytoplasm</location>
    </subcellularLocation>
</comment>
<evidence type="ECO:0000256" key="12">
    <source>
        <dbReference type="ARBA" id="ARBA00022801"/>
    </source>
</evidence>
<evidence type="ECO:0000256" key="11">
    <source>
        <dbReference type="ARBA" id="ARBA00022759"/>
    </source>
</evidence>
<dbReference type="EC" id="3.1.26.4" evidence="6 14"/>
<dbReference type="EMBL" id="DTIN01000014">
    <property type="protein sequence ID" value="HFX13415.1"/>
    <property type="molecule type" value="Genomic_DNA"/>
</dbReference>
<name>A0A7C3MJY5_DICTH</name>
<evidence type="ECO:0000256" key="1">
    <source>
        <dbReference type="ARBA" id="ARBA00000077"/>
    </source>
</evidence>
<evidence type="ECO:0000256" key="10">
    <source>
        <dbReference type="ARBA" id="ARBA00022723"/>
    </source>
</evidence>
<evidence type="ECO:0000256" key="7">
    <source>
        <dbReference type="ARBA" id="ARBA00019179"/>
    </source>
</evidence>
<evidence type="ECO:0000256" key="15">
    <source>
        <dbReference type="PROSITE-ProRule" id="PRU01319"/>
    </source>
</evidence>
<comment type="caution">
    <text evidence="18">The sequence shown here is derived from an EMBL/GenBank/DDBJ whole genome shotgun (WGS) entry which is preliminary data.</text>
</comment>
<reference evidence="18" key="1">
    <citation type="journal article" date="2020" name="mSystems">
        <title>Genome- and Community-Level Interaction Insights into Carbon Utilization and Element Cycling Functions of Hydrothermarchaeota in Hydrothermal Sediment.</title>
        <authorList>
            <person name="Zhou Z."/>
            <person name="Liu Y."/>
            <person name="Xu W."/>
            <person name="Pan J."/>
            <person name="Luo Z.H."/>
            <person name="Li M."/>
        </authorList>
    </citation>
    <scope>NUCLEOTIDE SEQUENCE [LARGE SCALE GENOMIC DNA]</scope>
    <source>
        <strain evidence="18">SpSt-81</strain>
    </source>
</reference>
<evidence type="ECO:0000256" key="6">
    <source>
        <dbReference type="ARBA" id="ARBA00012180"/>
    </source>
</evidence>
<evidence type="ECO:0000256" key="9">
    <source>
        <dbReference type="ARBA" id="ARBA00022722"/>
    </source>
</evidence>
<dbReference type="GO" id="GO:0004523">
    <property type="term" value="F:RNA-DNA hybrid ribonuclease activity"/>
    <property type="evidence" value="ECO:0007669"/>
    <property type="project" value="UniProtKB-UniRule"/>
</dbReference>
<feature type="domain" description="RNase H type-2" evidence="17">
    <location>
        <begin position="23"/>
        <end position="203"/>
    </location>
</feature>
<feature type="binding site" evidence="14 15">
    <location>
        <position position="120"/>
    </location>
    <ligand>
        <name>a divalent metal cation</name>
        <dbReference type="ChEBI" id="CHEBI:60240"/>
    </ligand>
</feature>
<comment type="catalytic activity">
    <reaction evidence="1 14 15 16">
        <text>Endonucleolytic cleavage to 5'-phosphomonoester.</text>
        <dbReference type="EC" id="3.1.26.4"/>
    </reaction>
</comment>
<evidence type="ECO:0000256" key="14">
    <source>
        <dbReference type="HAMAP-Rule" id="MF_00052"/>
    </source>
</evidence>
<dbReference type="AlphaFoldDB" id="A0A7C3MJY5"/>
<evidence type="ECO:0000256" key="16">
    <source>
        <dbReference type="RuleBase" id="RU003515"/>
    </source>
</evidence>
<dbReference type="GO" id="GO:0005737">
    <property type="term" value="C:cytoplasm"/>
    <property type="evidence" value="ECO:0007669"/>
    <property type="project" value="UniProtKB-SubCell"/>
</dbReference>
<keyword evidence="10 14" id="KW-0479">Metal-binding</keyword>
<keyword evidence="13 14" id="KW-0464">Manganese</keyword>
<dbReference type="InterPro" id="IPR001352">
    <property type="entry name" value="RNase_HII/HIII"/>
</dbReference>
<evidence type="ECO:0000259" key="17">
    <source>
        <dbReference type="PROSITE" id="PS51975"/>
    </source>
</evidence>
<dbReference type="PANTHER" id="PTHR10954:SF18">
    <property type="entry name" value="RIBONUCLEASE HII"/>
    <property type="match status" value="1"/>
</dbReference>
<organism evidence="18">
    <name type="scientific">Dictyoglomus thermophilum</name>
    <dbReference type="NCBI Taxonomy" id="14"/>
    <lineage>
        <taxon>Bacteria</taxon>
        <taxon>Pseudomonadati</taxon>
        <taxon>Dictyoglomota</taxon>
        <taxon>Dictyoglomia</taxon>
        <taxon>Dictyoglomales</taxon>
        <taxon>Dictyoglomaceae</taxon>
        <taxon>Dictyoglomus</taxon>
    </lineage>
</organism>
<feature type="binding site" evidence="14 15">
    <location>
        <position position="29"/>
    </location>
    <ligand>
        <name>a divalent metal cation</name>
        <dbReference type="ChEBI" id="CHEBI:60240"/>
    </ligand>
</feature>
<keyword evidence="12 14" id="KW-0378">Hydrolase</keyword>
<dbReference type="GO" id="GO:0003723">
    <property type="term" value="F:RNA binding"/>
    <property type="evidence" value="ECO:0007669"/>
    <property type="project" value="UniProtKB-UniRule"/>
</dbReference>
<dbReference type="Gene3D" id="3.30.420.10">
    <property type="entry name" value="Ribonuclease H-like superfamily/Ribonuclease H"/>
    <property type="match status" value="1"/>
</dbReference>
<dbReference type="InterPro" id="IPR022898">
    <property type="entry name" value="RNase_HII"/>
</dbReference>
<protein>
    <recommendedName>
        <fullName evidence="7 14">Ribonuclease HII</fullName>
        <shortName evidence="14">RNase HII</shortName>
        <ecNumber evidence="6 14">3.1.26.4</ecNumber>
    </recommendedName>
</protein>
<dbReference type="GO" id="GO:0032299">
    <property type="term" value="C:ribonuclease H2 complex"/>
    <property type="evidence" value="ECO:0007669"/>
    <property type="project" value="TreeGrafter"/>
</dbReference>
<dbReference type="Pfam" id="PF01351">
    <property type="entry name" value="RNase_HII"/>
    <property type="match status" value="1"/>
</dbReference>
<dbReference type="GO" id="GO:0030145">
    <property type="term" value="F:manganese ion binding"/>
    <property type="evidence" value="ECO:0007669"/>
    <property type="project" value="UniProtKB-UniRule"/>
</dbReference>
<evidence type="ECO:0000256" key="13">
    <source>
        <dbReference type="ARBA" id="ARBA00023211"/>
    </source>
</evidence>
<dbReference type="InterPro" id="IPR024567">
    <property type="entry name" value="RNase_HII/HIII_dom"/>
</dbReference>
<accession>A0A7C3MJY5</accession>
<comment type="similarity">
    <text evidence="5 14 16">Belongs to the RNase HII family.</text>
</comment>
<dbReference type="GO" id="GO:0043137">
    <property type="term" value="P:DNA replication, removal of RNA primer"/>
    <property type="evidence" value="ECO:0007669"/>
    <property type="project" value="TreeGrafter"/>
</dbReference>
<feature type="binding site" evidence="14 15">
    <location>
        <position position="30"/>
    </location>
    <ligand>
        <name>a divalent metal cation</name>
        <dbReference type="ChEBI" id="CHEBI:60240"/>
    </ligand>
</feature>
<dbReference type="NCBIfam" id="NF000595">
    <property type="entry name" value="PRK00015.1-3"/>
    <property type="match status" value="1"/>
</dbReference>
<comment type="function">
    <text evidence="3 14 16">Endonuclease that specifically degrades the RNA of RNA-DNA hybrids.</text>
</comment>
<comment type="cofactor">
    <cofactor evidence="14 15">
        <name>Mn(2+)</name>
        <dbReference type="ChEBI" id="CHEBI:29035"/>
    </cofactor>
    <cofactor evidence="14 15">
        <name>Mg(2+)</name>
        <dbReference type="ChEBI" id="CHEBI:18420"/>
    </cofactor>
    <text evidence="14 15">Manganese or magnesium. Binds 1 divalent metal ion per monomer in the absence of substrate. May bind a second metal ion after substrate binding.</text>
</comment>
<dbReference type="HAMAP" id="MF_00052_B">
    <property type="entry name" value="RNase_HII_B"/>
    <property type="match status" value="1"/>
</dbReference>
<evidence type="ECO:0000313" key="18">
    <source>
        <dbReference type="EMBL" id="HFX13415.1"/>
    </source>
</evidence>
<evidence type="ECO:0000256" key="4">
    <source>
        <dbReference type="ARBA" id="ARBA00004496"/>
    </source>
</evidence>
<dbReference type="SUPFAM" id="SSF53098">
    <property type="entry name" value="Ribonuclease H-like"/>
    <property type="match status" value="1"/>
</dbReference>
<evidence type="ECO:0000256" key="5">
    <source>
        <dbReference type="ARBA" id="ARBA00007383"/>
    </source>
</evidence>
<dbReference type="CDD" id="cd07182">
    <property type="entry name" value="RNase_HII_bacteria_HII_like"/>
    <property type="match status" value="1"/>
</dbReference>